<dbReference type="RefSeq" id="WP_425549530.1">
    <property type="nucleotide sequence ID" value="NZ_BAABEX010000004.1"/>
</dbReference>
<dbReference type="NCBIfam" id="NF033207">
    <property type="entry name" value="midcut_by_XrtH"/>
    <property type="match status" value="1"/>
</dbReference>
<dbReference type="PANTHER" id="PTHR38340:SF1">
    <property type="entry name" value="S-LAYER PROTEIN"/>
    <property type="match status" value="1"/>
</dbReference>
<gene>
    <name evidence="4" type="ORF">GCM10023090_04820</name>
</gene>
<evidence type="ECO:0000256" key="2">
    <source>
        <dbReference type="ARBA" id="ARBA00022525"/>
    </source>
</evidence>
<proteinExistence type="predicted"/>
<dbReference type="NCBIfam" id="NF012211">
    <property type="entry name" value="tand_rpt_95"/>
    <property type="match status" value="2"/>
</dbReference>
<dbReference type="Pfam" id="PF00353">
    <property type="entry name" value="HemolysinCabind"/>
    <property type="match status" value="1"/>
</dbReference>
<protein>
    <recommendedName>
        <fullName evidence="6">Tandem-95 repeat protein</fullName>
    </recommendedName>
</protein>
<dbReference type="InterPro" id="IPR019960">
    <property type="entry name" value="T1SS_VCA0849"/>
</dbReference>
<keyword evidence="3" id="KW-1133">Transmembrane helix</keyword>
<evidence type="ECO:0008006" key="6">
    <source>
        <dbReference type="Google" id="ProtNLM"/>
    </source>
</evidence>
<comment type="subcellular location">
    <subcellularLocation>
        <location evidence="1">Secreted</location>
    </subcellularLocation>
</comment>
<dbReference type="SUPFAM" id="SSF51120">
    <property type="entry name" value="beta-Roll"/>
    <property type="match status" value="1"/>
</dbReference>
<dbReference type="PANTHER" id="PTHR38340">
    <property type="entry name" value="S-LAYER PROTEIN"/>
    <property type="match status" value="1"/>
</dbReference>
<organism evidence="4 5">
    <name type="scientific">Acidovorax lacteus</name>
    <dbReference type="NCBI Taxonomy" id="1924988"/>
    <lineage>
        <taxon>Bacteria</taxon>
        <taxon>Pseudomonadati</taxon>
        <taxon>Pseudomonadota</taxon>
        <taxon>Betaproteobacteria</taxon>
        <taxon>Burkholderiales</taxon>
        <taxon>Comamonadaceae</taxon>
        <taxon>Acidovorax</taxon>
    </lineage>
</organism>
<feature type="transmembrane region" description="Helical" evidence="3">
    <location>
        <begin position="33"/>
        <end position="50"/>
    </location>
</feature>
<evidence type="ECO:0000256" key="3">
    <source>
        <dbReference type="SAM" id="Phobius"/>
    </source>
</evidence>
<sequence>MLGALVAGPSATLAQTVTTVPFSPAAIPVDHPAALAALVVAVIACALWGARRGGPAFRAMRLWALAMATLSCAATAFWGHEVRAQLQELQRVFNQANGQTVTVPVQSTGSSPQGSPLGFLPVVYTNQTSASLRLSSITAPSWDTCFPLGVPSPLPVTPARSDTRCAVGTVLAAGGACWVDVAQLCADAASALRGSHPSNLVADVLTVTEGAQASVNVLGNDSDLDGPLVVSSFAFQGSTYAAGASATVAGYGTLTLQASGMLNFQAAPTFSGVRPFQVTYTVQTGASSTVAVTVNLAVTNAPPVAVNDAVTTNRNTAVPVPVRANDSDPDNDALTVSAVTQGVHGAVTIDPVTGNPSYTPNAGFVGGDSFAYTLSDGRGGTATATVAVTVVAPPNQAPVASDDTVSTSVNTPVLIPIATLLANDSDPDAEALELLSVQAAQRGSVSIAGSNVQFTPESGYDGLASFTYTIKDPNAATSTATVTVRVVGTASTPSVVVLRTLVAVARGTGGTSVRFPIVTALVDTDGSETLTVRVSGVPTNLSFSAGTNLGGGVWQLAQADLANLQLNLPGSYTTLGTNMTVQVTSTEVSNSATASVSVAVTLRAGYTTVDGTSTQSGSFTGTSANDFIQGGSGDNTLNAGNGSNVVQGGDGNDTITAGLGADVLYGELGNDSLHAGSGLDVLWGGPGDDTLQGGDAGENFVDVFVWTLGDQGPPGSPAVDTITAFSTAAAGAAMGGDVIYLQDFLQGAVVGPSNGAGNLADYLHFSVSGSDTVIHISHTGGFAGDAHTVSGAFTSAAETQRIVLSGVDLPSVYGGATTDQQIITQLLNNHKLVVD</sequence>
<evidence type="ECO:0000256" key="1">
    <source>
        <dbReference type="ARBA" id="ARBA00004613"/>
    </source>
</evidence>
<dbReference type="PRINTS" id="PR00313">
    <property type="entry name" value="CABNDNGRPT"/>
</dbReference>
<dbReference type="Gene3D" id="2.60.40.3440">
    <property type="match status" value="2"/>
</dbReference>
<dbReference type="InterPro" id="IPR011049">
    <property type="entry name" value="Serralysin-like_metalloprot_C"/>
</dbReference>
<keyword evidence="5" id="KW-1185">Reference proteome</keyword>
<dbReference type="Pfam" id="PF17963">
    <property type="entry name" value="Big_9"/>
    <property type="match status" value="3"/>
</dbReference>
<keyword evidence="2" id="KW-0964">Secreted</keyword>
<dbReference type="NCBIfam" id="TIGR03661">
    <property type="entry name" value="T1SS_VCA0849"/>
    <property type="match status" value="1"/>
</dbReference>
<reference evidence="5" key="1">
    <citation type="journal article" date="2019" name="Int. J. Syst. Evol. Microbiol.">
        <title>The Global Catalogue of Microorganisms (GCM) 10K type strain sequencing project: providing services to taxonomists for standard genome sequencing and annotation.</title>
        <authorList>
            <consortium name="The Broad Institute Genomics Platform"/>
            <consortium name="The Broad Institute Genome Sequencing Center for Infectious Disease"/>
            <person name="Wu L."/>
            <person name="Ma J."/>
        </authorList>
    </citation>
    <scope>NUCLEOTIDE SEQUENCE [LARGE SCALE GENOMIC DNA]</scope>
    <source>
        <strain evidence="5">JCM 31890</strain>
    </source>
</reference>
<dbReference type="Gene3D" id="2.60.40.1200">
    <property type="match status" value="1"/>
</dbReference>
<dbReference type="EMBL" id="BAABEX010000004">
    <property type="protein sequence ID" value="GAA4419068.1"/>
    <property type="molecule type" value="Genomic_DNA"/>
</dbReference>
<accession>A0ABP8L018</accession>
<keyword evidence="3" id="KW-0472">Membrane</keyword>
<dbReference type="Proteomes" id="UP001501788">
    <property type="component" value="Unassembled WGS sequence"/>
</dbReference>
<keyword evidence="3" id="KW-0812">Transmembrane</keyword>
<evidence type="ECO:0000313" key="4">
    <source>
        <dbReference type="EMBL" id="GAA4419068.1"/>
    </source>
</evidence>
<dbReference type="Gene3D" id="2.150.10.10">
    <property type="entry name" value="Serralysin-like metalloprotease, C-terminal"/>
    <property type="match status" value="1"/>
</dbReference>
<comment type="caution">
    <text evidence="4">The sequence shown here is derived from an EMBL/GenBank/DDBJ whole genome shotgun (WGS) entry which is preliminary data.</text>
</comment>
<feature type="transmembrane region" description="Helical" evidence="3">
    <location>
        <begin position="62"/>
        <end position="80"/>
    </location>
</feature>
<dbReference type="InterPro" id="IPR001343">
    <property type="entry name" value="Hemolysn_Ca-bd"/>
</dbReference>
<dbReference type="InterPro" id="IPR050557">
    <property type="entry name" value="RTX_toxin/Mannuronan_C5-epim"/>
</dbReference>
<evidence type="ECO:0000313" key="5">
    <source>
        <dbReference type="Proteomes" id="UP001501788"/>
    </source>
</evidence>
<name>A0ABP8L018_9BURK</name>